<keyword evidence="2" id="KW-0812">Transmembrane</keyword>
<dbReference type="RefSeq" id="XP_019912754.1">
    <property type="nucleotide sequence ID" value="XM_020057101.1"/>
</dbReference>
<dbReference type="OrthoDB" id="392641at2759"/>
<reference evidence="4" key="1">
    <citation type="submission" date="2016-06" db="EMBL/GenBank/DDBJ databases">
        <title>First high quality genome sequence of Plasmodium coatneyi using continuous long reads from single molecule, real-time sequencing.</title>
        <authorList>
            <person name="Chien J.-T."/>
            <person name="Pakala S.B."/>
            <person name="Geraldo J.A."/>
            <person name="Lapp S.A."/>
            <person name="Barnwell J.W."/>
            <person name="Kissinger J.C."/>
            <person name="Galinski M.R."/>
            <person name="Humphrey J.C."/>
        </authorList>
    </citation>
    <scope>NUCLEOTIDE SEQUENCE [LARGE SCALE GENOMIC DNA]</scope>
    <source>
        <strain evidence="4">Hackeri</strain>
    </source>
</reference>
<dbReference type="EMBL" id="CP016240">
    <property type="protein sequence ID" value="ANQ06059.1"/>
    <property type="molecule type" value="Genomic_DNA"/>
</dbReference>
<keyword evidence="2" id="KW-1133">Transmembrane helix</keyword>
<proteinExistence type="predicted"/>
<feature type="transmembrane region" description="Helical" evidence="2">
    <location>
        <begin position="1514"/>
        <end position="1537"/>
    </location>
</feature>
<feature type="compositionally biased region" description="Polar residues" evidence="1">
    <location>
        <begin position="2067"/>
        <end position="2082"/>
    </location>
</feature>
<feature type="region of interest" description="Disordered" evidence="1">
    <location>
        <begin position="2169"/>
        <end position="2295"/>
    </location>
</feature>
<feature type="compositionally biased region" description="Basic and acidic residues" evidence="1">
    <location>
        <begin position="3294"/>
        <end position="3306"/>
    </location>
</feature>
<name>A0A1B1DTT4_9APIC</name>
<feature type="region of interest" description="Disordered" evidence="1">
    <location>
        <begin position="2686"/>
        <end position="2706"/>
    </location>
</feature>
<dbReference type="VEuPathDB" id="PlasmoDB:PCOAH_00002860"/>
<feature type="region of interest" description="Disordered" evidence="1">
    <location>
        <begin position="3706"/>
        <end position="3736"/>
    </location>
</feature>
<evidence type="ECO:0000313" key="4">
    <source>
        <dbReference type="Proteomes" id="UP000092716"/>
    </source>
</evidence>
<feature type="compositionally biased region" description="Acidic residues" evidence="1">
    <location>
        <begin position="840"/>
        <end position="852"/>
    </location>
</feature>
<feature type="compositionally biased region" description="Basic residues" evidence="1">
    <location>
        <begin position="772"/>
        <end position="788"/>
    </location>
</feature>
<feature type="region of interest" description="Disordered" evidence="1">
    <location>
        <begin position="839"/>
        <end position="875"/>
    </location>
</feature>
<feature type="region of interest" description="Disordered" evidence="1">
    <location>
        <begin position="1809"/>
        <end position="1832"/>
    </location>
</feature>
<feature type="compositionally biased region" description="Basic and acidic residues" evidence="1">
    <location>
        <begin position="2083"/>
        <end position="2095"/>
    </location>
</feature>
<feature type="region of interest" description="Disordered" evidence="1">
    <location>
        <begin position="2054"/>
        <end position="2095"/>
    </location>
</feature>
<feature type="compositionally biased region" description="Polar residues" evidence="1">
    <location>
        <begin position="2282"/>
        <end position="2293"/>
    </location>
</feature>
<sequence length="4182" mass="486228">MIKIDKELEINVRDLAHDLNLFYKKSEAIGNIGRTENARSRRCSDRRTVSKYGDTVTISLERHIFICVRRSNTWRVFRHNSSQKIDKCICISESDVLVLQRNNHISVQAFERIDKNKQLNEIRLLRKQDLSSSALFFCVHQGSIYIVDRNGALLQTDVEDCLNAGISPKQIEHFHFQKGNQVYYFKVKNGNTLIIAHCDEERGKEVHTIIYNFSSKQLEQIHLSVPPGVNLEDDKAKYINCLDFNDNYIVVLFSTNELAIYEKEAKTNKYTLFKYLDKNKASVIKYFKNKNFHEVEECTSGHTADCANKVNRISSLQICEDNTLLLTYSERFLPNVEENGSNYKYTSLVKSATSAINMYSKEIEKILFLPFLYQDKFSNNSLLYDINEQLIKSHNMHMCFVNLRGVYINTDIINLDDEIYALYGETIEILNGRLSSMGCLTNGGNAEDSPNGTDADAEADAERRREEFLNLRAYLDVHDISQNKRKIFMNRLSEDASEKGFLNMDFLKDITKNRSRSDDVQPCSNLYLCSLDDYYVMLENAEDDFNITLYKVKFLNMSEFLIHLFFYNYHDGVLAAEQNGMASLQQLFVYSVYDYGGRYFEAPLSDFQCLFKIKNLFDFLERAVTYDPFLFREEDDANIVELLNLKNNGIGQYKYILTNLNKKEENNNYHNMFYLLNGSGDNEVTSKYVNKYYKVKRVSTENWMQHVDINVQMLKLKTVLCVSLRVVLYLLGDAQSASDEMLTSDESDTNDGCDIGEGNNTDEESHFLTKLIKNKARKRRRKKPKYARKGGQATMHMSGHTSEPPNGQQSEDESDSGNSEDDQNRISEIWGLSIDQVDLSGDESSSDVDDSVDMDKGSMSSSNSPRRRNDEVKRRVPQSIFLHDVDYNSFRECLQPVQKNEIVKKKLKLYRKEILRQIYKYKMYNYIMKLLDRERRRNHSNCGTSGGEGETPNLNSTNDKNYSNKNKLSDIFNIFKKNINDSTKVGEKDNMNRTTSSDGFFQNSAEAESCNIYILSWTKFKYYYTPFDIVKYFVINQNYVLVKIFYKYFRFFINHNWQRIFDYIPVNTKVEDFFFLLPAVKGVESNKHPGGGALPGDVPHDEDAHNGAPNPNDDACVDEATISPSHFAKRSEADEEEEYAKWTQQNQPHKGSSNHYEIHSDDDAFFEFFFSRCIAIMKRTRLVKSRLLAFVYVCLQQINDDNIYELFKYDPVLKGLTFDESYFCESAHVGTVSTVGEENPNTVTPGGDTQGRRAPRREQPHLQNEHMVNNTPNFGDPLWIKKNLKVQIKKNNIQKKNVLLIYSFFILIKLYVLCKENHKNVKLEDFLLMDMYTRLCLILDFDIKYMSLELDQDAYIKVFYNSLEEFLSNYYLIDEHIASTGTAKCKLFTKEIVNLVYEKPKNIFQSIYFNLLYSSQQIFVLFCFKTLRLLQGRNCHNGGEAQGGKKNNATWSSHPTLSEGFGQEQSAVRTNAHMVVGRYTQSKRKTEIDKIFVFLKYIHYAYKYRLILRNDYEFAFLFLVIFYKYMHINLLHFISILGDFYNLLPRQIVEGPDEGEELFNLGELFRGGEFSSNAVIYDEHLSHIVGGDCKDAAGGSASSENASVEATPMVEKLLDVFEKDLNALELIKYLKKDFAQHAEDEIKVDIDMIVSSRNSRTKTVMNIFTLFKKIMTCTQYKDANFTKNCFQLYHNLFYLVDVHTFFHILFYIVLFHSNDFEYLTNLLKFFQKYYHDVGGGRSDYLINYLLLNRVKIVTINENFEHLYKFVKNIYSKRRVGFLSHLADQSEDLLANLKILKYIQIFANRRGESEKESGTSNISHNMHRQSTHKSTSNEDIYKSFSKLISQSYERIATNDVNIEEGIKNKTRNTYQPPFYKNILYDSYVKIAIERNRFLIFKNVMENDLTICYNRGRTIKLTKLLQLEKDHLRDSLLFVICTLQLHRKVNILPFYLILFLILFQKDELGKDQKRALHNAIMFYAEYSNRSASYVYNFGMSLIAYFSLNNPECIPHLYKSVLTKREYFNQAWRSPKGQRRDANCLHDSFLSVYDFLQDSKTKSHRTSDGDRITQGGSVITDQTSGNISEHTSEHPHFGPERYNDAGDVNPIAKAFCKLTDTEDASRGGLLHMVREEPMNSYEYTFEGEDNLGEVEVQVEIEMFQGEKNPLENQIDECDDAWGKSPGENSHPTGEADQSDKELDQLEDICTGTDFEEMGSSSDESASQSYAAEVNDTEETGEPDDEDDANGPNDDHGGIDLMAHTEGLQQVKNPNGGRSEEGEEIPPNGIASQTQQSGNRNTHGRNALTYLLKKARSRINKHNVTNWNVGYITRTVRVVKRALKRNENKVKGMDRTLHVHHFNRKVEQHQQKNNFGQKSSIYNSLLSGDLYFAFLYFLQVEDYPFIYTFVKKIVLNNSILIEKKMAIIERLLLSMYSFHAQMGVPKEGLHPEGSKDMPPFLKKILNMLVITKYLLLQLNTNNLRKIDLQKIIVEDSYKKLLVEKFDKERCEKILQILIKIGDISRMNLLHMNVHIEKNRHTVVYGLRWQDGPEQIGSSMVQKHLSEKNTIAENPNDHKRFQVLFEIEVEKQMILHFQRNEKNSLLVYVSTHLNYLNFNLHFVRKIVFYMYETCLYFLCPAVYFLKTSFYDFNMGNLFTSLLRIVKRLSRTEVVTKLLELRYVWICLGGATRDVKTETPRRDPSENIDEGERSESLSKTNTAEILYSSKILNSFNFYLKEAQTDNPAFDQLIYNHVKETQKEVQTYNLGKEETYHLVTYLWSKFEIMPQLHDLCFLLKRLNVQLDPFYYASEENHQMVQELFDANEDDYVKHCLLFTILNRDSIQSFEMKNVKNNLSHFFYANEKHHKCFIDFYLYRNALKLGNLKNVSTLLFTHLLKRPLKEFCRNIEFNFTKWMLLHRRRMEKFLHFYNVMDRLGMDHPGVLVKLVTDNLYRVDYLLFLHLVHYDGESDPPSASRIVLKLLMVLFFTSRTNLDANFSVNDFFHFCAAQTQGGGDVPTLELNSPGDIMLEGEFCKDDQGASAIGEVTETEGSKVLTTHGDNSMETDDELYIDKRMEMHDEGDHSFSDTENAEVDGAEQDIHESCSVVSIPVLSMNEESASTGEHYEYTDQEKSLIGDINNFFQKDDGLGGEDDMEVPCGRGNPEGIQVDLDERRIGQIEKGGNGKGEGQVQPTETNEVNNAVASFCRQRITLQEVIKTVIKNELKAILFLRFSSRVTVFSLYDKAKQIDHFLHSLGGRNVFFALDMMSLLLCRNKRRKSRNRFIFHFFVLLHALHFVREGRSGHPSGQDKDHTVDTPIEDNIPNQDDHVQNKESLLNSLTVLLFINLSNIFLPTVNRLYLLEEKQHLLFDDERKQISSKHDVAKFVRIILNLVDDTYVKGYEFVYLSFLLLVEYVVELLCEDSDVVVPPTLAHIFKCNKMQNLLDDYAKRYQGGGDGKTEQRKTKMNPLTAFLTQQTYDKIRSMMSRIYLKLLSACDKSIVLVCKIIIGNRINLEDEKELFKKVKSNILLFFTLNYSQIKANKQNLLLQSKSNSMMKRDKSDLFQTKIASFIKVLLVIMHYNIGSFKKWEYYETIKQIITDGEWFRIFDARYARESVEMNFLCKRYTKRGHLSARLTGSMEDTPNVGNNTIDRISDSGVAPPRHREVTKPLEEEDDEVTLVEDSHCWDSSSGSLAEMNKTMHFYLQSCTEEEESATQREVVSGDTPDLLSSNEVGEGNSPWGKNVLDRRIDHHVGEQFEGEEENNKRDDKWQSKDVVSGVAQTAVKELPPQKGDNAMLNGGNPHEEDLHEEDPFQFNTSKVRETILNDYGKGFLSKYINKLTTKEECEKRLKQVGRKSKMMNLVKYAAYILRYWNIEIEELQKGEREEGFQILIFFANHFHFFENLIKYKVILKLYVHKQLNLADELLGQKSRMWSWYRNDVKIKSSIEEYLMKDICYTNFFSGKGNNETFLRSFDQVLRRGHWTSGPLSHEQGDPIRTPPTSCFYLTNYHNNKLNGTFFKSIYMQYYAFRKYCKDAGGGKQLGKYLPREGQSNTGANNPSKHTTEAKEKKHNQPSYMYHVPLFYLSFMDLYARTADVYDFYFQAVIFKLMKEEELHLSKAKQYQEDLQKYLQNMLNQYDLYLMLLHYQLLTFQSVCYNNTCTNFLNRREQKLVHYLWVRLTQDLMKKYR</sequence>
<organism evidence="3 4">
    <name type="scientific">Plasmodium coatneyi</name>
    <dbReference type="NCBI Taxonomy" id="208452"/>
    <lineage>
        <taxon>Eukaryota</taxon>
        <taxon>Sar</taxon>
        <taxon>Alveolata</taxon>
        <taxon>Apicomplexa</taxon>
        <taxon>Aconoidasida</taxon>
        <taxon>Haemosporida</taxon>
        <taxon>Plasmodiidae</taxon>
        <taxon>Plasmodium</taxon>
    </lineage>
</organism>
<evidence type="ECO:0000256" key="2">
    <source>
        <dbReference type="SAM" id="Phobius"/>
    </source>
</evidence>
<dbReference type="GeneID" id="30907006"/>
<feature type="compositionally biased region" description="Polar residues" evidence="1">
    <location>
        <begin position="1234"/>
        <end position="1244"/>
    </location>
</feature>
<feature type="region of interest" description="Disordered" evidence="1">
    <location>
        <begin position="1088"/>
        <end position="1115"/>
    </location>
</feature>
<feature type="region of interest" description="Disordered" evidence="1">
    <location>
        <begin position="4037"/>
        <end position="4064"/>
    </location>
</feature>
<evidence type="ECO:0000313" key="3">
    <source>
        <dbReference type="EMBL" id="ANQ06059.1"/>
    </source>
</evidence>
<accession>A0A1B1DTT4</accession>
<keyword evidence="2" id="KW-0472">Membrane</keyword>
<gene>
    <name evidence="3" type="ORF">PCOAH_00002860</name>
</gene>
<feature type="compositionally biased region" description="Acidic residues" evidence="1">
    <location>
        <begin position="742"/>
        <end position="751"/>
    </location>
</feature>
<evidence type="ECO:0000256" key="1">
    <source>
        <dbReference type="SAM" id="MobiDB-lite"/>
    </source>
</evidence>
<feature type="compositionally biased region" description="Acidic residues" evidence="1">
    <location>
        <begin position="2227"/>
        <end position="2241"/>
    </location>
</feature>
<feature type="compositionally biased region" description="Polar residues" evidence="1">
    <location>
        <begin position="3632"/>
        <end position="3644"/>
    </location>
</feature>
<feature type="region of interest" description="Disordered" evidence="1">
    <location>
        <begin position="1234"/>
        <end position="1270"/>
    </location>
</feature>
<protein>
    <submittedName>
        <fullName evidence="3">Uncharacterized protein</fullName>
    </submittedName>
</protein>
<feature type="compositionally biased region" description="Polar residues" evidence="1">
    <location>
        <begin position="4043"/>
        <end position="4054"/>
    </location>
</feature>
<feature type="region of interest" description="Disordered" evidence="1">
    <location>
        <begin position="739"/>
        <end position="823"/>
    </location>
</feature>
<feature type="region of interest" description="Disordered" evidence="1">
    <location>
        <begin position="3629"/>
        <end position="3667"/>
    </location>
</feature>
<feature type="compositionally biased region" description="Low complexity" evidence="1">
    <location>
        <begin position="2210"/>
        <end position="2225"/>
    </location>
</feature>
<feature type="compositionally biased region" description="Acidic residues" evidence="1">
    <location>
        <begin position="810"/>
        <end position="821"/>
    </location>
</feature>
<feature type="region of interest" description="Disordered" evidence="1">
    <location>
        <begin position="939"/>
        <end position="960"/>
    </location>
</feature>
<feature type="region of interest" description="Disordered" evidence="1">
    <location>
        <begin position="3294"/>
        <end position="3315"/>
    </location>
</feature>
<dbReference type="Proteomes" id="UP000092716">
    <property type="component" value="Chromosome 2"/>
</dbReference>
<feature type="compositionally biased region" description="Basic and acidic residues" evidence="1">
    <location>
        <begin position="2054"/>
        <end position="2064"/>
    </location>
</feature>
<dbReference type="KEGG" id="pcot:PCOAH_00002860"/>
<keyword evidence="4" id="KW-1185">Reference proteome</keyword>